<name>A0AAW1P089_9CHLO</name>
<keyword evidence="2" id="KW-1185">Reference proteome</keyword>
<gene>
    <name evidence="1" type="ORF">WJX73_007495</name>
</gene>
<proteinExistence type="predicted"/>
<organism evidence="1 2">
    <name type="scientific">Symbiochloris irregularis</name>
    <dbReference type="NCBI Taxonomy" id="706552"/>
    <lineage>
        <taxon>Eukaryota</taxon>
        <taxon>Viridiplantae</taxon>
        <taxon>Chlorophyta</taxon>
        <taxon>core chlorophytes</taxon>
        <taxon>Trebouxiophyceae</taxon>
        <taxon>Trebouxiales</taxon>
        <taxon>Trebouxiaceae</taxon>
        <taxon>Symbiochloris</taxon>
    </lineage>
</organism>
<dbReference type="AlphaFoldDB" id="A0AAW1P089"/>
<dbReference type="EMBL" id="JALJOQ010000091">
    <property type="protein sequence ID" value="KAK9799342.1"/>
    <property type="molecule type" value="Genomic_DNA"/>
</dbReference>
<comment type="caution">
    <text evidence="1">The sequence shown here is derived from an EMBL/GenBank/DDBJ whole genome shotgun (WGS) entry which is preliminary data.</text>
</comment>
<reference evidence="1 2" key="1">
    <citation type="journal article" date="2024" name="Nat. Commun.">
        <title>Phylogenomics reveals the evolutionary origins of lichenization in chlorophyte algae.</title>
        <authorList>
            <person name="Puginier C."/>
            <person name="Libourel C."/>
            <person name="Otte J."/>
            <person name="Skaloud P."/>
            <person name="Haon M."/>
            <person name="Grisel S."/>
            <person name="Petersen M."/>
            <person name="Berrin J.G."/>
            <person name="Delaux P.M."/>
            <person name="Dal Grande F."/>
            <person name="Keller J."/>
        </authorList>
    </citation>
    <scope>NUCLEOTIDE SEQUENCE [LARGE SCALE GENOMIC DNA]</scope>
    <source>
        <strain evidence="1 2">SAG 2036</strain>
    </source>
</reference>
<evidence type="ECO:0000313" key="2">
    <source>
        <dbReference type="Proteomes" id="UP001465755"/>
    </source>
</evidence>
<accession>A0AAW1P089</accession>
<dbReference type="Proteomes" id="UP001465755">
    <property type="component" value="Unassembled WGS sequence"/>
</dbReference>
<evidence type="ECO:0000313" key="1">
    <source>
        <dbReference type="EMBL" id="KAK9799342.1"/>
    </source>
</evidence>
<sequence length="142" mass="15674">MLQADTSLNIDSISRQQGQKSARKDVLSGKKRYDACHSAERLNAPVLPACSDGSYKIPDPVIEPCEVTIPVELYAIDGAAGFLPSAVLSMMMVMLTVCHDLYAQQIDAIMQPMIEVDKRDARAARELQAEDERPAQRRRVAT</sequence>
<protein>
    <submittedName>
        <fullName evidence="1">Uncharacterized protein</fullName>
    </submittedName>
</protein>